<accession>A0A3G4ZNV1</accession>
<gene>
    <name evidence="1" type="ORF">Terrestrivirus9_9</name>
</gene>
<proteinExistence type="predicted"/>
<sequence>MGKNCNSCNDHDKKDKNECDKCFTNCELLKMIVNFAKETNEGDLTTLPKDVQDILCQSLKGSIVIAGASTKAAALAFNSSVELVNMIGYITGKINELCISPCVKSDINKTILNLLIANSAVAAAAPAQNQIQQPVGQVAMNTAVCFEQKPEECGFIVVGTVTLNLLLEIRMIIETLYASKCHCNDCDRDDDGCELSFDEICKFVFGKFCVINDATNGGVQQNPILPQLAVIATRCNGCSNN</sequence>
<name>A0A3G4ZNV1_9VIRU</name>
<dbReference type="EMBL" id="MK071987">
    <property type="protein sequence ID" value="AYV76572.1"/>
    <property type="molecule type" value="Genomic_DNA"/>
</dbReference>
<organism evidence="1">
    <name type="scientific">Terrestrivirus sp</name>
    <dbReference type="NCBI Taxonomy" id="2487775"/>
    <lineage>
        <taxon>Viruses</taxon>
        <taxon>Varidnaviria</taxon>
        <taxon>Bamfordvirae</taxon>
        <taxon>Nucleocytoviricota</taxon>
        <taxon>Megaviricetes</taxon>
        <taxon>Imitervirales</taxon>
        <taxon>Mimiviridae</taxon>
        <taxon>Klosneuvirinae</taxon>
    </lineage>
</organism>
<reference evidence="1" key="1">
    <citation type="submission" date="2018-10" db="EMBL/GenBank/DDBJ databases">
        <title>Hidden diversity of soil giant viruses.</title>
        <authorList>
            <person name="Schulz F."/>
            <person name="Alteio L."/>
            <person name="Goudeau D."/>
            <person name="Ryan E.M."/>
            <person name="Malmstrom R.R."/>
            <person name="Blanchard J."/>
            <person name="Woyke T."/>
        </authorList>
    </citation>
    <scope>NUCLEOTIDE SEQUENCE</scope>
    <source>
        <strain evidence="1">TEV1</strain>
    </source>
</reference>
<protein>
    <submittedName>
        <fullName evidence="1">Uncharacterized protein</fullName>
    </submittedName>
</protein>
<evidence type="ECO:0000313" key="1">
    <source>
        <dbReference type="EMBL" id="AYV76572.1"/>
    </source>
</evidence>